<dbReference type="Proteomes" id="UP000297814">
    <property type="component" value="Unassembled WGS sequence"/>
</dbReference>
<dbReference type="InterPro" id="IPR029062">
    <property type="entry name" value="Class_I_gatase-like"/>
</dbReference>
<evidence type="ECO:0008006" key="3">
    <source>
        <dbReference type="Google" id="ProtNLM"/>
    </source>
</evidence>
<comment type="caution">
    <text evidence="1">The sequence shown here is derived from an EMBL/GenBank/DDBJ whole genome shotgun (WGS) entry which is preliminary data.</text>
</comment>
<evidence type="ECO:0000313" key="1">
    <source>
        <dbReference type="EMBL" id="TGO37902.1"/>
    </source>
</evidence>
<dbReference type="PANTHER" id="PTHR43068:SF1">
    <property type="entry name" value="SLR1854 PROTEIN"/>
    <property type="match status" value="1"/>
</dbReference>
<reference evidence="1 2" key="1">
    <citation type="submission" date="2017-12" db="EMBL/GenBank/DDBJ databases">
        <title>Comparative genomics of Botrytis spp.</title>
        <authorList>
            <person name="Valero-Jimenez C.A."/>
            <person name="Tapia P."/>
            <person name="Veloso J."/>
            <person name="Silva-Moreno E."/>
            <person name="Staats M."/>
            <person name="Valdes J.H."/>
            <person name="Van Kan J.A.L."/>
        </authorList>
    </citation>
    <scope>NUCLEOTIDE SEQUENCE [LARGE SCALE GENOMIC DNA]</scope>
    <source>
        <strain evidence="1 2">Bh0001</strain>
    </source>
</reference>
<dbReference type="PANTHER" id="PTHR43068">
    <property type="entry name" value="SLR1854 PROTEIN"/>
    <property type="match status" value="1"/>
</dbReference>
<dbReference type="InterPro" id="IPR032633">
    <property type="entry name" value="ThiJ-like"/>
</dbReference>
<dbReference type="AlphaFoldDB" id="A0A4Z1GR44"/>
<accession>A0A4Z1GR44</accession>
<keyword evidence="2" id="KW-1185">Reference proteome</keyword>
<dbReference type="SUPFAM" id="SSF52317">
    <property type="entry name" value="Class I glutamine amidotransferase-like"/>
    <property type="match status" value="1"/>
</dbReference>
<dbReference type="Gene3D" id="3.40.50.880">
    <property type="match status" value="1"/>
</dbReference>
<sequence>MSGIEVLIPMSDYGHDPTETAIPYTTFTDAGFTVHFATENGTIPACDRKMLEGITQKLLGATQEAINAYKHMAQTKEFTSPLSWSSDSFSLDSYDVVFLPGGHEKGVRQLIDSNIMHQHLVSYWKGVEKPGKKHVGAACHGVMVLSETLTAGNKSIIHDCDTMALLGVFEGAAYWSTRWALGDYYIKLTERGVRMSRRVLGRDWMIRKSSGNIMLGCSREFVVEDEKYNYISGRWPGDAQLLADRIVELVKKNTDN</sequence>
<organism evidence="1 2">
    <name type="scientific">Botrytis hyacinthi</name>
    <dbReference type="NCBI Taxonomy" id="278943"/>
    <lineage>
        <taxon>Eukaryota</taxon>
        <taxon>Fungi</taxon>
        <taxon>Dikarya</taxon>
        <taxon>Ascomycota</taxon>
        <taxon>Pezizomycotina</taxon>
        <taxon>Leotiomycetes</taxon>
        <taxon>Helotiales</taxon>
        <taxon>Sclerotiniaceae</taxon>
        <taxon>Botrytis</taxon>
    </lineage>
</organism>
<gene>
    <name evidence="1" type="ORF">BHYA_0086g00170</name>
</gene>
<name>A0A4Z1GR44_9HELO</name>
<evidence type="ECO:0000313" key="2">
    <source>
        <dbReference type="Proteomes" id="UP000297814"/>
    </source>
</evidence>
<proteinExistence type="predicted"/>
<dbReference type="Pfam" id="PF17124">
    <property type="entry name" value="ThiJ_like"/>
    <property type="match status" value="1"/>
</dbReference>
<protein>
    <recommendedName>
        <fullName evidence="3">DJ-1/PfpI domain-containing protein</fullName>
    </recommendedName>
</protein>
<dbReference type="EMBL" id="PQXK01000086">
    <property type="protein sequence ID" value="TGO37902.1"/>
    <property type="molecule type" value="Genomic_DNA"/>
</dbReference>